<comment type="caution">
    <text evidence="2">The sequence shown here is derived from an EMBL/GenBank/DDBJ whole genome shotgun (WGS) entry which is preliminary data.</text>
</comment>
<dbReference type="Proteomes" id="UP000673821">
    <property type="component" value="Unassembled WGS sequence"/>
</dbReference>
<accession>A0ABN7N7Z7</accession>
<gene>
    <name evidence="2" type="ORF">R69776_07507</name>
</gene>
<keyword evidence="3" id="KW-1185">Reference proteome</keyword>
<proteinExistence type="predicted"/>
<sequence>MSRQWKNGQDFQSQPDWMKASSSAAQATGEARMLTSVISLKRWSTVNAQAGIRGKQRGIVWDQIAIADDTLGEVIDDVEARAVVAYGETYLRQLHADLVGEP</sequence>
<evidence type="ECO:0000256" key="1">
    <source>
        <dbReference type="SAM" id="MobiDB-lite"/>
    </source>
</evidence>
<organism evidence="2 3">
    <name type="scientific">Paraburkholderia nemoris</name>
    <dbReference type="NCBI Taxonomy" id="2793076"/>
    <lineage>
        <taxon>Bacteria</taxon>
        <taxon>Pseudomonadati</taxon>
        <taxon>Pseudomonadota</taxon>
        <taxon>Betaproteobacteria</taxon>
        <taxon>Burkholderiales</taxon>
        <taxon>Burkholderiaceae</taxon>
        <taxon>Paraburkholderia</taxon>
    </lineage>
</organism>
<evidence type="ECO:0000313" key="2">
    <source>
        <dbReference type="EMBL" id="CAE6851157.1"/>
    </source>
</evidence>
<reference evidence="2 3" key="1">
    <citation type="submission" date="2021-02" db="EMBL/GenBank/DDBJ databases">
        <authorList>
            <person name="Vanwijnsberghe S."/>
        </authorList>
    </citation>
    <scope>NUCLEOTIDE SEQUENCE [LARGE SCALE GENOMIC DNA]</scope>
    <source>
        <strain evidence="2 3">R-69776</strain>
    </source>
</reference>
<feature type="region of interest" description="Disordered" evidence="1">
    <location>
        <begin position="1"/>
        <end position="25"/>
    </location>
</feature>
<name>A0ABN7N7Z7_9BURK</name>
<protein>
    <submittedName>
        <fullName evidence="2">Uncharacterized protein</fullName>
    </submittedName>
</protein>
<evidence type="ECO:0000313" key="3">
    <source>
        <dbReference type="Proteomes" id="UP000673821"/>
    </source>
</evidence>
<dbReference type="EMBL" id="CAJNBH010000036">
    <property type="protein sequence ID" value="CAE6851157.1"/>
    <property type="molecule type" value="Genomic_DNA"/>
</dbReference>